<organism evidence="2">
    <name type="scientific">termite gut metagenome</name>
    <dbReference type="NCBI Taxonomy" id="433724"/>
    <lineage>
        <taxon>unclassified sequences</taxon>
        <taxon>metagenomes</taxon>
        <taxon>organismal metagenomes</taxon>
    </lineage>
</organism>
<dbReference type="InterPro" id="IPR024437">
    <property type="entry name" value="DUF3825"/>
</dbReference>
<gene>
    <name evidence="2" type="ORF">EZS27_021147</name>
</gene>
<reference evidence="2" key="1">
    <citation type="submission" date="2019-03" db="EMBL/GenBank/DDBJ databases">
        <title>Single cell metagenomics reveals metabolic interactions within the superorganism composed of flagellate Streblomastix strix and complex community of Bacteroidetes bacteria on its surface.</title>
        <authorList>
            <person name="Treitli S.C."/>
            <person name="Kolisko M."/>
            <person name="Husnik F."/>
            <person name="Keeling P."/>
            <person name="Hampl V."/>
        </authorList>
    </citation>
    <scope>NUCLEOTIDE SEQUENCE</scope>
    <source>
        <strain evidence="2">STM</strain>
    </source>
</reference>
<sequence>MSTIEKNNYFESLSTAIEGDSKKFRAIKNRFADGLSLALKRVQWNFKTAIPMYYPFNNKMSLLLPLSLIDDEIIDLALVTEKTQSGSYLGHTILPLSWAYNNARLITRPDSDWLIAEQIETEVSNDIEE</sequence>
<comment type="caution">
    <text evidence="2">The sequence shown here is derived from an EMBL/GenBank/DDBJ whole genome shotgun (WGS) entry which is preliminary data.</text>
</comment>
<evidence type="ECO:0000259" key="1">
    <source>
        <dbReference type="Pfam" id="PF12873"/>
    </source>
</evidence>
<dbReference type="AlphaFoldDB" id="A0A5J4R8P6"/>
<dbReference type="EMBL" id="SNRY01001547">
    <property type="protein sequence ID" value="KAA6330118.1"/>
    <property type="molecule type" value="Genomic_DNA"/>
</dbReference>
<evidence type="ECO:0000313" key="2">
    <source>
        <dbReference type="EMBL" id="KAA6330118.1"/>
    </source>
</evidence>
<accession>A0A5J4R8P6</accession>
<dbReference type="Pfam" id="PF12873">
    <property type="entry name" value="DUF3825"/>
    <property type="match status" value="1"/>
</dbReference>
<feature type="domain" description="DUF3825" evidence="1">
    <location>
        <begin position="16"/>
        <end position="113"/>
    </location>
</feature>
<protein>
    <recommendedName>
        <fullName evidence="1">DUF3825 domain-containing protein</fullName>
    </recommendedName>
</protein>
<name>A0A5J4R8P6_9ZZZZ</name>
<proteinExistence type="predicted"/>